<keyword evidence="10 11" id="KW-0472">Membrane</keyword>
<evidence type="ECO:0000256" key="1">
    <source>
        <dbReference type="ARBA" id="ARBA00000085"/>
    </source>
</evidence>
<feature type="transmembrane region" description="Helical" evidence="11">
    <location>
        <begin position="161"/>
        <end position="185"/>
    </location>
</feature>
<dbReference type="Gene3D" id="6.10.340.10">
    <property type="match status" value="1"/>
</dbReference>
<dbReference type="Pfam" id="PF02518">
    <property type="entry name" value="HATPase_c"/>
    <property type="match status" value="1"/>
</dbReference>
<keyword evidence="6 11" id="KW-0812">Transmembrane</keyword>
<keyword evidence="5" id="KW-0808">Transferase</keyword>
<dbReference type="Proteomes" id="UP001060164">
    <property type="component" value="Chromosome"/>
</dbReference>
<dbReference type="PANTHER" id="PTHR45528:SF8">
    <property type="entry name" value="HISTIDINE KINASE"/>
    <property type="match status" value="1"/>
</dbReference>
<proteinExistence type="predicted"/>
<dbReference type="EMBL" id="CP102290">
    <property type="protein sequence ID" value="UWP61037.1"/>
    <property type="molecule type" value="Genomic_DNA"/>
</dbReference>
<dbReference type="CDD" id="cd06225">
    <property type="entry name" value="HAMP"/>
    <property type="match status" value="1"/>
</dbReference>
<protein>
    <recommendedName>
        <fullName evidence="3">histidine kinase</fullName>
        <ecNumber evidence="3">2.7.13.3</ecNumber>
    </recommendedName>
</protein>
<evidence type="ECO:0000256" key="11">
    <source>
        <dbReference type="SAM" id="Phobius"/>
    </source>
</evidence>
<dbReference type="PANTHER" id="PTHR45528">
    <property type="entry name" value="SENSOR HISTIDINE KINASE CPXA"/>
    <property type="match status" value="1"/>
</dbReference>
<gene>
    <name evidence="14" type="ORF">NQ502_08410</name>
</gene>
<dbReference type="InterPro" id="IPR050398">
    <property type="entry name" value="HssS/ArlS-like"/>
</dbReference>
<dbReference type="SUPFAM" id="SSF158472">
    <property type="entry name" value="HAMP domain-like"/>
    <property type="match status" value="1"/>
</dbReference>
<dbReference type="SMART" id="SM00388">
    <property type="entry name" value="HisKA"/>
    <property type="match status" value="1"/>
</dbReference>
<dbReference type="InterPro" id="IPR003661">
    <property type="entry name" value="HisK_dim/P_dom"/>
</dbReference>
<keyword evidence="8 11" id="KW-1133">Transmembrane helix</keyword>
<keyword evidence="7 14" id="KW-0418">Kinase</keyword>
<dbReference type="InterPro" id="IPR004358">
    <property type="entry name" value="Sig_transdc_His_kin-like_C"/>
</dbReference>
<dbReference type="InterPro" id="IPR005467">
    <property type="entry name" value="His_kinase_dom"/>
</dbReference>
<dbReference type="PROSITE" id="PS50885">
    <property type="entry name" value="HAMP"/>
    <property type="match status" value="1"/>
</dbReference>
<organism evidence="14 15">
    <name type="scientific">Ruminococcus gauvreauii</name>
    <dbReference type="NCBI Taxonomy" id="438033"/>
    <lineage>
        <taxon>Bacteria</taxon>
        <taxon>Bacillati</taxon>
        <taxon>Bacillota</taxon>
        <taxon>Clostridia</taxon>
        <taxon>Eubacteriales</taxon>
        <taxon>Oscillospiraceae</taxon>
        <taxon>Ruminococcus</taxon>
    </lineage>
</organism>
<evidence type="ECO:0000313" key="14">
    <source>
        <dbReference type="EMBL" id="UWP61037.1"/>
    </source>
</evidence>
<evidence type="ECO:0000256" key="10">
    <source>
        <dbReference type="ARBA" id="ARBA00023136"/>
    </source>
</evidence>
<reference evidence="14" key="1">
    <citation type="journal article" date="2022" name="Cell">
        <title>Design, construction, and in vivo augmentation of a complex gut microbiome.</title>
        <authorList>
            <person name="Cheng A.G."/>
            <person name="Ho P.Y."/>
            <person name="Aranda-Diaz A."/>
            <person name="Jain S."/>
            <person name="Yu F.B."/>
            <person name="Meng X."/>
            <person name="Wang M."/>
            <person name="Iakiviak M."/>
            <person name="Nagashima K."/>
            <person name="Zhao A."/>
            <person name="Murugkar P."/>
            <person name="Patil A."/>
            <person name="Atabakhsh K."/>
            <person name="Weakley A."/>
            <person name="Yan J."/>
            <person name="Brumbaugh A.R."/>
            <person name="Higginbottom S."/>
            <person name="Dimas A."/>
            <person name="Shiver A.L."/>
            <person name="Deutschbauer A."/>
            <person name="Neff N."/>
            <person name="Sonnenburg J.L."/>
            <person name="Huang K.C."/>
            <person name="Fischbach M.A."/>
        </authorList>
    </citation>
    <scope>NUCLEOTIDE SEQUENCE</scope>
    <source>
        <strain evidence="14">DSM 19829</strain>
    </source>
</reference>
<keyword evidence="4" id="KW-0597">Phosphoprotein</keyword>
<keyword evidence="15" id="KW-1185">Reference proteome</keyword>
<evidence type="ECO:0000313" key="15">
    <source>
        <dbReference type="Proteomes" id="UP001060164"/>
    </source>
</evidence>
<evidence type="ECO:0000259" key="13">
    <source>
        <dbReference type="PROSITE" id="PS50885"/>
    </source>
</evidence>
<evidence type="ECO:0000256" key="6">
    <source>
        <dbReference type="ARBA" id="ARBA00022692"/>
    </source>
</evidence>
<evidence type="ECO:0000256" key="9">
    <source>
        <dbReference type="ARBA" id="ARBA00023012"/>
    </source>
</evidence>
<name>A0ABY5VKW6_9FIRM</name>
<comment type="subcellular location">
    <subcellularLocation>
        <location evidence="2">Membrane</location>
        <topology evidence="2">Multi-pass membrane protein</topology>
    </subcellularLocation>
</comment>
<dbReference type="GO" id="GO:0016301">
    <property type="term" value="F:kinase activity"/>
    <property type="evidence" value="ECO:0007669"/>
    <property type="project" value="UniProtKB-KW"/>
</dbReference>
<evidence type="ECO:0000256" key="8">
    <source>
        <dbReference type="ARBA" id="ARBA00022989"/>
    </source>
</evidence>
<dbReference type="SUPFAM" id="SSF47384">
    <property type="entry name" value="Homodimeric domain of signal transducing histidine kinase"/>
    <property type="match status" value="1"/>
</dbReference>
<dbReference type="PRINTS" id="PR00344">
    <property type="entry name" value="BCTRLSENSOR"/>
</dbReference>
<evidence type="ECO:0000256" key="3">
    <source>
        <dbReference type="ARBA" id="ARBA00012438"/>
    </source>
</evidence>
<dbReference type="SMART" id="SM00387">
    <property type="entry name" value="HATPase_c"/>
    <property type="match status" value="1"/>
</dbReference>
<dbReference type="Gene3D" id="1.10.287.130">
    <property type="match status" value="1"/>
</dbReference>
<dbReference type="InterPro" id="IPR003660">
    <property type="entry name" value="HAMP_dom"/>
</dbReference>
<dbReference type="RefSeq" id="WP_028529563.1">
    <property type="nucleotide sequence ID" value="NZ_CABLBR010000028.1"/>
</dbReference>
<feature type="transmembrane region" description="Helical" evidence="11">
    <location>
        <begin position="12"/>
        <end position="37"/>
    </location>
</feature>
<keyword evidence="9" id="KW-0902">Two-component regulatory system</keyword>
<feature type="domain" description="HAMP" evidence="13">
    <location>
        <begin position="191"/>
        <end position="243"/>
    </location>
</feature>
<dbReference type="PROSITE" id="PS50109">
    <property type="entry name" value="HIS_KIN"/>
    <property type="match status" value="1"/>
</dbReference>
<comment type="catalytic activity">
    <reaction evidence="1">
        <text>ATP + protein L-histidine = ADP + protein N-phospho-L-histidine.</text>
        <dbReference type="EC" id="2.7.13.3"/>
    </reaction>
</comment>
<dbReference type="CDD" id="cd00082">
    <property type="entry name" value="HisKA"/>
    <property type="match status" value="1"/>
</dbReference>
<dbReference type="EC" id="2.7.13.3" evidence="3"/>
<evidence type="ECO:0000256" key="4">
    <source>
        <dbReference type="ARBA" id="ARBA00022553"/>
    </source>
</evidence>
<feature type="domain" description="Histidine kinase" evidence="12">
    <location>
        <begin position="258"/>
        <end position="474"/>
    </location>
</feature>
<evidence type="ECO:0000256" key="2">
    <source>
        <dbReference type="ARBA" id="ARBA00004141"/>
    </source>
</evidence>
<dbReference type="InterPro" id="IPR036097">
    <property type="entry name" value="HisK_dim/P_sf"/>
</dbReference>
<accession>A0ABY5VKW6</accession>
<sequence>MKNRPLVSQFRITFVFIIAASIAASLITYAVTGVLFLRALNSSEIRPENYYEQQIPDIENYIRGTGAAVLSEAGEKGLKNVFPDEGLSYQGVDSDGNILYGTYQKQLFENREQLFSCLNKTFRVSGDYIQVVPVISSSGKIEGAVSIAYKLSLFAANKDKVWLFMTLLIIVLSPFIYVIVFTILFSRVFTNRITRPLKLLMEGSRQIREKNLDFHIDYHADNELGELCEVFSDMKEELRESLSVQWKLEQERVEMVEALAHDLKSPLSVIKAYSEAVLDDTEVDEGQRQYLAVIEENIEKSISLVQQMQYTSDLDNSSVTLEKVCVNLSDFLEQKVHQYELQARQKEITVTLSIQGDLPDHVLTDRDKLERILDNIVSNSLQYTPAGGMVTISVREEENIVFYQISDSGIGFSAKDLDKVFGKFYRGDEARQTRDGHSGLGLYIVKQLAELLGGSAAIENSEGGGACVKFWHSV</sequence>
<dbReference type="InterPro" id="IPR036890">
    <property type="entry name" value="HATPase_C_sf"/>
</dbReference>
<dbReference type="Gene3D" id="3.30.565.10">
    <property type="entry name" value="Histidine kinase-like ATPase, C-terminal domain"/>
    <property type="match status" value="1"/>
</dbReference>
<evidence type="ECO:0000256" key="7">
    <source>
        <dbReference type="ARBA" id="ARBA00022777"/>
    </source>
</evidence>
<dbReference type="Pfam" id="PF00512">
    <property type="entry name" value="HisKA"/>
    <property type="match status" value="1"/>
</dbReference>
<dbReference type="InterPro" id="IPR003594">
    <property type="entry name" value="HATPase_dom"/>
</dbReference>
<dbReference type="Pfam" id="PF00672">
    <property type="entry name" value="HAMP"/>
    <property type="match status" value="1"/>
</dbReference>
<evidence type="ECO:0000256" key="5">
    <source>
        <dbReference type="ARBA" id="ARBA00022679"/>
    </source>
</evidence>
<dbReference type="SUPFAM" id="SSF55874">
    <property type="entry name" value="ATPase domain of HSP90 chaperone/DNA topoisomerase II/histidine kinase"/>
    <property type="match status" value="1"/>
</dbReference>
<dbReference type="SMART" id="SM00304">
    <property type="entry name" value="HAMP"/>
    <property type="match status" value="1"/>
</dbReference>
<evidence type="ECO:0000259" key="12">
    <source>
        <dbReference type="PROSITE" id="PS50109"/>
    </source>
</evidence>